<comment type="caution">
    <text evidence="1">The sequence shown here is derived from an EMBL/GenBank/DDBJ whole genome shotgun (WGS) entry which is preliminary data.</text>
</comment>
<keyword evidence="2" id="KW-1185">Reference proteome</keyword>
<name>A0A7K1TM59_9BACT</name>
<organism evidence="1 2">
    <name type="scientific">Hymenobacter ginkgonis</name>
    <dbReference type="NCBI Taxonomy" id="2682976"/>
    <lineage>
        <taxon>Bacteria</taxon>
        <taxon>Pseudomonadati</taxon>
        <taxon>Bacteroidota</taxon>
        <taxon>Cytophagia</taxon>
        <taxon>Cytophagales</taxon>
        <taxon>Hymenobacteraceae</taxon>
        <taxon>Hymenobacter</taxon>
    </lineage>
</organism>
<evidence type="ECO:0000313" key="2">
    <source>
        <dbReference type="Proteomes" id="UP000441336"/>
    </source>
</evidence>
<dbReference type="Proteomes" id="UP000441336">
    <property type="component" value="Unassembled WGS sequence"/>
</dbReference>
<dbReference type="EMBL" id="WQKZ01000011">
    <property type="protein sequence ID" value="MVN79211.1"/>
    <property type="molecule type" value="Genomic_DNA"/>
</dbReference>
<protein>
    <submittedName>
        <fullName evidence="1">Uncharacterized protein</fullName>
    </submittedName>
</protein>
<dbReference type="AlphaFoldDB" id="A0A7K1TM59"/>
<accession>A0A7K1TM59</accession>
<sequence length="81" mass="9299">MELISRILDDSNVTIEALIHCFELVKQNGDVAVIKFDGERTLEPYTIFITFPLAKQRGMIRVEENDLKTGLLKALTEYIKE</sequence>
<dbReference type="RefSeq" id="WP_157569987.1">
    <property type="nucleotide sequence ID" value="NZ_WQKZ01000011.1"/>
</dbReference>
<reference evidence="1 2" key="1">
    <citation type="submission" date="2019-12" db="EMBL/GenBank/DDBJ databases">
        <title>Hymenobacter sp. HMF4947 Genome sequencing and assembly.</title>
        <authorList>
            <person name="Kang H."/>
            <person name="Cha I."/>
            <person name="Kim H."/>
            <person name="Joh K."/>
        </authorList>
    </citation>
    <scope>NUCLEOTIDE SEQUENCE [LARGE SCALE GENOMIC DNA]</scope>
    <source>
        <strain evidence="1 2">HMF4947</strain>
    </source>
</reference>
<gene>
    <name evidence="1" type="ORF">GO988_23005</name>
</gene>
<proteinExistence type="predicted"/>
<evidence type="ECO:0000313" key="1">
    <source>
        <dbReference type="EMBL" id="MVN79211.1"/>
    </source>
</evidence>